<keyword evidence="10" id="KW-1185">Reference proteome</keyword>
<dbReference type="PROSITE" id="PS01305">
    <property type="entry name" value="MOAA_NIFB_PQQE"/>
    <property type="match status" value="1"/>
</dbReference>
<comment type="cofactor">
    <cofactor evidence="1">
        <name>[4Fe-4S] cluster</name>
        <dbReference type="ChEBI" id="CHEBI:49883"/>
    </cofactor>
</comment>
<keyword evidence="6" id="KW-0408">Iron</keyword>
<protein>
    <submittedName>
        <fullName evidence="9">Radical SAM protein</fullName>
    </submittedName>
</protein>
<dbReference type="InterPro" id="IPR000385">
    <property type="entry name" value="MoaA_NifB_PqqE_Fe-S-bd_CS"/>
</dbReference>
<dbReference type="GO" id="GO:0046872">
    <property type="term" value="F:metal ion binding"/>
    <property type="evidence" value="ECO:0007669"/>
    <property type="project" value="UniProtKB-KW"/>
</dbReference>
<evidence type="ECO:0000256" key="4">
    <source>
        <dbReference type="ARBA" id="ARBA00022723"/>
    </source>
</evidence>
<dbReference type="Gene3D" id="3.20.20.70">
    <property type="entry name" value="Aldolase class I"/>
    <property type="match status" value="1"/>
</dbReference>
<evidence type="ECO:0000256" key="5">
    <source>
        <dbReference type="ARBA" id="ARBA00023002"/>
    </source>
</evidence>
<feature type="domain" description="Radical SAM core" evidence="8">
    <location>
        <begin position="54"/>
        <end position="133"/>
    </location>
</feature>
<dbReference type="InterPro" id="IPR050377">
    <property type="entry name" value="Radical_SAM_PqqE_MftC-like"/>
</dbReference>
<proteinExistence type="predicted"/>
<evidence type="ECO:0000256" key="3">
    <source>
        <dbReference type="ARBA" id="ARBA00022691"/>
    </source>
</evidence>
<evidence type="ECO:0000313" key="10">
    <source>
        <dbReference type="Proteomes" id="UP000494330"/>
    </source>
</evidence>
<dbReference type="AlphaFoldDB" id="A0A6P2QY67"/>
<organism evidence="9 10">
    <name type="scientific">Burkholderia paludis</name>
    <dbReference type="NCBI Taxonomy" id="1506587"/>
    <lineage>
        <taxon>Bacteria</taxon>
        <taxon>Pseudomonadati</taxon>
        <taxon>Pseudomonadota</taxon>
        <taxon>Betaproteobacteria</taxon>
        <taxon>Burkholderiales</taxon>
        <taxon>Burkholderiaceae</taxon>
        <taxon>Burkholderia</taxon>
        <taxon>Burkholderia cepacia complex</taxon>
    </lineage>
</organism>
<dbReference type="EMBL" id="CABVQD010000030">
    <property type="protein sequence ID" value="VWC27286.1"/>
    <property type="molecule type" value="Genomic_DNA"/>
</dbReference>
<dbReference type="GO" id="GO:0016491">
    <property type="term" value="F:oxidoreductase activity"/>
    <property type="evidence" value="ECO:0007669"/>
    <property type="project" value="UniProtKB-KW"/>
</dbReference>
<keyword evidence="5" id="KW-0560">Oxidoreductase</keyword>
<evidence type="ECO:0000256" key="2">
    <source>
        <dbReference type="ARBA" id="ARBA00022485"/>
    </source>
</evidence>
<keyword evidence="2" id="KW-0004">4Fe-4S</keyword>
<dbReference type="SUPFAM" id="SSF102114">
    <property type="entry name" value="Radical SAM enzymes"/>
    <property type="match status" value="1"/>
</dbReference>
<reference evidence="9 10" key="1">
    <citation type="submission" date="2019-09" db="EMBL/GenBank/DDBJ databases">
        <authorList>
            <person name="Depoorter E."/>
        </authorList>
    </citation>
    <scope>NUCLEOTIDE SEQUENCE [LARGE SCALE GENOMIC DNA]</scope>
    <source>
        <strain evidence="9">LMG 30113</strain>
    </source>
</reference>
<name>A0A6P2QY67_9BURK</name>
<dbReference type="InterPro" id="IPR058240">
    <property type="entry name" value="rSAM_sf"/>
</dbReference>
<evidence type="ECO:0000313" key="9">
    <source>
        <dbReference type="EMBL" id="VWC27286.1"/>
    </source>
</evidence>
<dbReference type="Proteomes" id="UP000494330">
    <property type="component" value="Unassembled WGS sequence"/>
</dbReference>
<keyword evidence="3" id="KW-0949">S-adenosyl-L-methionine</keyword>
<evidence type="ECO:0000256" key="6">
    <source>
        <dbReference type="ARBA" id="ARBA00023004"/>
    </source>
</evidence>
<accession>A0A6P2QY67</accession>
<evidence type="ECO:0000256" key="7">
    <source>
        <dbReference type="ARBA" id="ARBA00023014"/>
    </source>
</evidence>
<dbReference type="InterPro" id="IPR013785">
    <property type="entry name" value="Aldolase_TIM"/>
</dbReference>
<dbReference type="PANTHER" id="PTHR11228:SF7">
    <property type="entry name" value="PQQA PEPTIDE CYCLASE"/>
    <property type="match status" value="1"/>
</dbReference>
<sequence length="719" mass="77596">MSISTHSDRNAFREYPLDGALLRFHPATGTHVRIENAATGHLRRVAPRVAMFGITNKCNLSCDFCSRDLQRESVWSVQSAADVLRGLSAAGTLEVAFGGGEPFAFRGFAELVDILYHTTPLALNVTTNGTLIRRSTFAPYSGRFGQVRVSLYDGVRWRDAGTVLSDYGQRWGANLIVDDAVLPGLPALLAELAALGCHDVSLLSYVGPDLRRHLSPRGRAQLADIVQDSPIACRLSVCFGDAVPVPRLFDGADGSGDCGAGLDFVSITPDQRMQGCSFHDGGLPATRAEEILHGWRNERARLAQPSARRGCARREANAYRPRPTPSVSVWQAFSGNNSGECVMVAKFETIADADAYLAQLLPSWAPDAEYSSGWQHLFKEEGVAGPRLSGGGSPRELTALGRSVIATGYEADDLFPELRALAWKKGAYVVPGGIHAHDVFLLAAVRASSADDARSLVRVAPHPAASTCLHGDVVLVTLELQGDGAPDELAGIRQWLTAYAAGRPLAAEVVFEHVNEAAMLSIRKRLGAEIDRIPRLALQFGRHEDSGERAARFGQMIGEGQTIVAGACVLVSGLERRKRLAVLAYRQGAYVSAVDGPEVRVSAYLFMPDVQPRKGRRAEPREIDIDQVRDALRQRFPSDVRIDIRAGYRRSMAFVNVVTADPGYAFAQLEQLAALLAAKLTLGVSEVEPLALAVRRVIADVRAGSAARPADVARSRTSP</sequence>
<dbReference type="SFLD" id="SFLDS00029">
    <property type="entry name" value="Radical_SAM"/>
    <property type="match status" value="1"/>
</dbReference>
<evidence type="ECO:0000259" key="8">
    <source>
        <dbReference type="Pfam" id="PF04055"/>
    </source>
</evidence>
<dbReference type="GO" id="GO:0051539">
    <property type="term" value="F:4 iron, 4 sulfur cluster binding"/>
    <property type="evidence" value="ECO:0007669"/>
    <property type="project" value="UniProtKB-KW"/>
</dbReference>
<keyword evidence="7" id="KW-0411">Iron-sulfur</keyword>
<dbReference type="CDD" id="cd01335">
    <property type="entry name" value="Radical_SAM"/>
    <property type="match status" value="1"/>
</dbReference>
<dbReference type="PANTHER" id="PTHR11228">
    <property type="entry name" value="RADICAL SAM DOMAIN PROTEIN"/>
    <property type="match status" value="1"/>
</dbReference>
<dbReference type="Pfam" id="PF04055">
    <property type="entry name" value="Radical_SAM"/>
    <property type="match status" value="1"/>
</dbReference>
<gene>
    <name evidence="9" type="ORF">BPA30113_06075</name>
</gene>
<dbReference type="InterPro" id="IPR007197">
    <property type="entry name" value="rSAM"/>
</dbReference>
<keyword evidence="4" id="KW-0479">Metal-binding</keyword>
<evidence type="ECO:0000256" key="1">
    <source>
        <dbReference type="ARBA" id="ARBA00001966"/>
    </source>
</evidence>